<feature type="chain" id="PRO_5019274271" description="RHS repeat protein" evidence="1">
    <location>
        <begin position="17"/>
        <end position="1167"/>
    </location>
</feature>
<evidence type="ECO:0008006" key="4">
    <source>
        <dbReference type="Google" id="ProtNLM"/>
    </source>
</evidence>
<evidence type="ECO:0000256" key="1">
    <source>
        <dbReference type="SAM" id="SignalP"/>
    </source>
</evidence>
<evidence type="ECO:0000313" key="2">
    <source>
        <dbReference type="EMBL" id="QAA81976.1"/>
    </source>
</evidence>
<dbReference type="AlphaFoldDB" id="A0A410G3Y6"/>
<dbReference type="KEGG" id="aev:EI546_09680"/>
<feature type="signal peptide" evidence="1">
    <location>
        <begin position="1"/>
        <end position="16"/>
    </location>
</feature>
<proteinExistence type="predicted"/>
<evidence type="ECO:0000313" key="3">
    <source>
        <dbReference type="Proteomes" id="UP000285517"/>
    </source>
</evidence>
<dbReference type="EMBL" id="CP034951">
    <property type="protein sequence ID" value="QAA81976.1"/>
    <property type="molecule type" value="Genomic_DNA"/>
</dbReference>
<keyword evidence="3" id="KW-1185">Reference proteome</keyword>
<reference evidence="2 3" key="1">
    <citation type="submission" date="2019-01" db="EMBL/GenBank/DDBJ databases">
        <title>Complete genome sequencing of Aequorivita sp. H23M31.</title>
        <authorList>
            <person name="Bae J.-W."/>
        </authorList>
    </citation>
    <scope>NUCLEOTIDE SEQUENCE [LARGE SCALE GENOMIC DNA]</scope>
    <source>
        <strain evidence="2 3">H23M31</strain>
    </source>
</reference>
<accession>A0A410G3Y6</accession>
<dbReference type="OrthoDB" id="9814627at2"/>
<dbReference type="NCBIfam" id="TIGR01643">
    <property type="entry name" value="YD_repeat_2x"/>
    <property type="match status" value="1"/>
</dbReference>
<dbReference type="RefSeq" id="WP_128250350.1">
    <property type="nucleotide sequence ID" value="NZ_CP034951.1"/>
</dbReference>
<dbReference type="Proteomes" id="UP000285517">
    <property type="component" value="Chromosome"/>
</dbReference>
<keyword evidence="1" id="KW-0732">Signal</keyword>
<name>A0A410G3Y6_9FLAO</name>
<organism evidence="2 3">
    <name type="scientific">Aequorivita ciconiae</name>
    <dbReference type="NCBI Taxonomy" id="2494375"/>
    <lineage>
        <taxon>Bacteria</taxon>
        <taxon>Pseudomonadati</taxon>
        <taxon>Bacteroidota</taxon>
        <taxon>Flavobacteriia</taxon>
        <taxon>Flavobacteriales</taxon>
        <taxon>Flavobacteriaceae</taxon>
        <taxon>Aequorivita</taxon>
    </lineage>
</organism>
<protein>
    <recommendedName>
        <fullName evidence="4">RHS repeat protein</fullName>
    </recommendedName>
</protein>
<sequence>MILRVLFVLNFLYSYAVLSQGATGNMNLTSELPTIIGPSPAVASLMRFEEIPVNEYTGMPQIDIPIFSTKTLYSKLNFNMGLSYHASSVNADEIAPYTGLGWNLMAGGVISRTVRGLPDEYLEYASTAGKGKVGIFHNNPGGILAEYSNYYYVAEGLINGGYDPNNEVAEFKWDGYEHGKYDTQHDLYQFNFMGHSGRFIIRKNVQNNRLNVVPLDNNTNYKINIDYDPETFGIEGFTIIDENGINYIFDEIDFCEYTSSASFLTYFDNSSSSSITSMVLPYPTAFHLTKVKDPFGNPIITFTYKDHLETTYSNSATRNTLISPTVEFIRSHYGDQDFPQNIKRMKPKEIIGTTTTEIKSKKIKIIEISGIAKIILSTDSQRDDSNLPPNHGAQKLQSVVIKDWRGNLRKKLTFRYDYHTVPYSIGTGRNLKRLILTEVRDYGRRLENPDYQSYKLTYNDRRYSGRVIKNPWGYFELEPQSVPDVIEKNYATVGVLERMQLPTGGEIKFNFEASTYSFIGKDTVTDFHENPENTQYLGAEEKVLRVGDQEGVELFYSGTGSIIAERIILEIDIRNLRDNFLKLRSINNITGEAAPDMSIPCSGEEWCNFSFSPDQDYSYSLYVLNQYMGSPFEVPFTVVFLEPTTLQKQYVHGGGIRIKSVEYYENTSGTVPTIKKDYDYSLLSDNSKSSGALSYPKPLFDYGITLQTHFTTTLGIVTSHDQPPVTYNVKTKLNNLSYVKTHGADVGYKNVTVKSITPDFENNGKIESTFLSPIDFPETGDDPDHFDGYMLDYPFLPSHNYDYKRGLLKNQRVLNNINKTIKETHNSYGFSEEELIITGISLSLDLLHQCPYAYRYKFDDYLYYVNNDQNHVGVVYCDAQGFPASHIRMLPMREAKGWTKLTKSVVTEYFDSFYRIINGTEFTYNESNKQLHSKKVGTSNPEETEITEFLYPNDMLATEPFMAELIAANRIVEPIEVRKTLNQNGNDILLHTTRAEYDLFPNGTNKYLPKYIHTFKGGTIPINTSQMDTRIVYHDYDDYSNPRDVSKKDGPRTAYIWGYNNQYPVAKVENATYLEATNSALGLNFNKINNPSNTEQLQGELRKIRYGLSKAMVTTFTYFPLVGIESVTDPKGETIWYKYDDFGRLEKTRDLDEQILSETNYHYRSNP</sequence>
<gene>
    <name evidence="2" type="ORF">EI546_09680</name>
</gene>
<dbReference type="InterPro" id="IPR006530">
    <property type="entry name" value="YD"/>
</dbReference>